<dbReference type="Proteomes" id="UP000232722">
    <property type="component" value="Unassembled WGS sequence"/>
</dbReference>
<organism evidence="1 2">
    <name type="scientific">Rhizophagus irregularis</name>
    <dbReference type="NCBI Taxonomy" id="588596"/>
    <lineage>
        <taxon>Eukaryota</taxon>
        <taxon>Fungi</taxon>
        <taxon>Fungi incertae sedis</taxon>
        <taxon>Mucoromycota</taxon>
        <taxon>Glomeromycotina</taxon>
        <taxon>Glomeromycetes</taxon>
        <taxon>Glomerales</taxon>
        <taxon>Glomeraceae</taxon>
        <taxon>Rhizophagus</taxon>
    </lineage>
</organism>
<comment type="caution">
    <text evidence="1">The sequence shown here is derived from an EMBL/GenBank/DDBJ whole genome shotgun (WGS) entry which is preliminary data.</text>
</comment>
<reference evidence="1 2" key="2">
    <citation type="submission" date="2017-09" db="EMBL/GenBank/DDBJ databases">
        <title>Extensive intraspecific genome diversity in a model arbuscular mycorrhizal fungus.</title>
        <authorList>
            <person name="Chen E.C."/>
            <person name="Morin E."/>
            <person name="Beaudet D."/>
            <person name="Noel J."/>
            <person name="Ndikumana S."/>
            <person name="Charron P."/>
            <person name="St-Onge C."/>
            <person name="Giorgi J."/>
            <person name="Grigoriev I.V."/>
            <person name="Roux C."/>
            <person name="Martin F.M."/>
            <person name="Corradi N."/>
        </authorList>
    </citation>
    <scope>NUCLEOTIDE SEQUENCE [LARGE SCALE GENOMIC DNA]</scope>
    <source>
        <strain evidence="1 2">A5</strain>
    </source>
</reference>
<sequence length="55" mass="6628">MIKEGGLKKYYQTKWTTAFDCISSILKYRNYNPDYLKKNIKDIITRCFSIEIEEL</sequence>
<dbReference type="AlphaFoldDB" id="A0A2N0NLZ5"/>
<evidence type="ECO:0000313" key="2">
    <source>
        <dbReference type="Proteomes" id="UP000232722"/>
    </source>
</evidence>
<name>A0A2N0NLZ5_9GLOM</name>
<proteinExistence type="predicted"/>
<protein>
    <submittedName>
        <fullName evidence="1">Uncharacterized protein</fullName>
    </submittedName>
</protein>
<evidence type="ECO:0000313" key="1">
    <source>
        <dbReference type="EMBL" id="PKB95584.1"/>
    </source>
</evidence>
<reference evidence="1 2" key="1">
    <citation type="submission" date="2016-04" db="EMBL/GenBank/DDBJ databases">
        <title>Genome analyses suggest a sexual origin of heterokaryosis in a supposedly ancient asexual fungus.</title>
        <authorList>
            <person name="Ropars J."/>
            <person name="Sedzielewska K."/>
            <person name="Noel J."/>
            <person name="Charron P."/>
            <person name="Farinelli L."/>
            <person name="Marton T."/>
            <person name="Kruger M."/>
            <person name="Pelin A."/>
            <person name="Brachmann A."/>
            <person name="Corradi N."/>
        </authorList>
    </citation>
    <scope>NUCLEOTIDE SEQUENCE [LARGE SCALE GENOMIC DNA]</scope>
    <source>
        <strain evidence="1 2">A5</strain>
    </source>
</reference>
<gene>
    <name evidence="1" type="ORF">RhiirA5_436440</name>
</gene>
<accession>A0A2N0NLZ5</accession>
<dbReference type="EMBL" id="LLXJ01004640">
    <property type="protein sequence ID" value="PKB95584.1"/>
    <property type="molecule type" value="Genomic_DNA"/>
</dbReference>